<protein>
    <submittedName>
        <fullName evidence="1">DUF2188 domain-containing protein</fullName>
    </submittedName>
</protein>
<organism evidence="1 2">
    <name type="scientific">Mesorhizobium argentiipisi</name>
    <dbReference type="NCBI Taxonomy" id="3015175"/>
    <lineage>
        <taxon>Bacteria</taxon>
        <taxon>Pseudomonadati</taxon>
        <taxon>Pseudomonadota</taxon>
        <taxon>Alphaproteobacteria</taxon>
        <taxon>Hyphomicrobiales</taxon>
        <taxon>Phyllobacteriaceae</taxon>
        <taxon>Mesorhizobium</taxon>
    </lineage>
</organism>
<sequence length="68" mass="7561">MAGARYYIFKDAHCWKIGYDGKEYVYKSNADAVMAAIKAANETALHGFEAEVLVQGIDGKWRTEWSGG</sequence>
<evidence type="ECO:0000313" key="2">
    <source>
        <dbReference type="Proteomes" id="UP001366503"/>
    </source>
</evidence>
<reference evidence="1 2" key="1">
    <citation type="submission" date="2022-12" db="EMBL/GenBank/DDBJ databases">
        <authorList>
            <person name="Muema E."/>
        </authorList>
    </citation>
    <scope>NUCLEOTIDE SEQUENCE [LARGE SCALE GENOMIC DNA]</scope>
    <source>
        <strain evidence="2">1330</strain>
    </source>
</reference>
<dbReference type="EMBL" id="JAPYKO010000011">
    <property type="protein sequence ID" value="MEI9403954.1"/>
    <property type="molecule type" value="Genomic_DNA"/>
</dbReference>
<dbReference type="RefSeq" id="WP_224588937.1">
    <property type="nucleotide sequence ID" value="NZ_JAPYKO010000011.1"/>
</dbReference>
<dbReference type="Proteomes" id="UP001366503">
    <property type="component" value="Unassembled WGS sequence"/>
</dbReference>
<gene>
    <name evidence="1" type="ORF">O7A05_17535</name>
</gene>
<comment type="caution">
    <text evidence="1">The sequence shown here is derived from an EMBL/GenBank/DDBJ whole genome shotgun (WGS) entry which is preliminary data.</text>
</comment>
<evidence type="ECO:0000313" key="1">
    <source>
        <dbReference type="EMBL" id="MEI9403954.1"/>
    </source>
</evidence>
<keyword evidence="2" id="KW-1185">Reference proteome</keyword>
<accession>A0ABU8KGL9</accession>
<name>A0ABU8KGL9_9HYPH</name>
<proteinExistence type="predicted"/>